<name>A0AAE9E4U1_CAEBR</name>
<evidence type="ECO:0000256" key="4">
    <source>
        <dbReference type="ARBA" id="ARBA00022723"/>
    </source>
</evidence>
<evidence type="ECO:0000259" key="7">
    <source>
        <dbReference type="Pfam" id="PF03828"/>
    </source>
</evidence>
<keyword evidence="4" id="KW-0479">Metal-binding</keyword>
<evidence type="ECO:0000256" key="1">
    <source>
        <dbReference type="ARBA" id="ARBA00001936"/>
    </source>
</evidence>
<evidence type="ECO:0000256" key="5">
    <source>
        <dbReference type="ARBA" id="ARBA00022842"/>
    </source>
</evidence>
<evidence type="ECO:0000313" key="11">
    <source>
        <dbReference type="Proteomes" id="UP000827892"/>
    </source>
</evidence>
<dbReference type="Proteomes" id="UP000827892">
    <property type="component" value="Chromosome I"/>
</dbReference>
<dbReference type="InterPro" id="IPR043519">
    <property type="entry name" value="NT_sf"/>
</dbReference>
<dbReference type="InterPro" id="IPR002058">
    <property type="entry name" value="PAP_assoc"/>
</dbReference>
<dbReference type="KEGG" id="cbr:CBG_12597"/>
<gene>
    <name evidence="9" type="ORF">L3Y34_015761</name>
    <name evidence="10" type="ORF">L5515_001832</name>
</gene>
<dbReference type="GO" id="GO:0046872">
    <property type="term" value="F:metal ion binding"/>
    <property type="evidence" value="ECO:0007669"/>
    <property type="project" value="UniProtKB-KW"/>
</dbReference>
<comment type="cofactor">
    <cofactor evidence="1">
        <name>Mn(2+)</name>
        <dbReference type="ChEBI" id="CHEBI:29035"/>
    </cofactor>
</comment>
<dbReference type="EMBL" id="CP090891">
    <property type="protein sequence ID" value="ULU12729.1"/>
    <property type="molecule type" value="Genomic_DNA"/>
</dbReference>
<reference evidence="10 12" key="1">
    <citation type="submission" date="2022-04" db="EMBL/GenBank/DDBJ databases">
        <title>Chromosome-level reference genomes for two strains of Caenorhabditis briggsae: an improved platform for comparative genomics.</title>
        <authorList>
            <person name="Stevens L."/>
            <person name="Andersen E."/>
        </authorList>
    </citation>
    <scope>NUCLEOTIDE SEQUENCE [LARGE SCALE GENOMIC DNA]</scope>
    <source>
        <strain evidence="10">VX34</strain>
        <tissue evidence="10">Whole-organism</tissue>
    </source>
</reference>
<dbReference type="InterPro" id="IPR054708">
    <property type="entry name" value="MTPAP-like_central"/>
</dbReference>
<evidence type="ECO:0000313" key="9">
    <source>
        <dbReference type="EMBL" id="ULU12729.1"/>
    </source>
</evidence>
<dbReference type="SUPFAM" id="SSF81631">
    <property type="entry name" value="PAP/OAS1 substrate-binding domain"/>
    <property type="match status" value="1"/>
</dbReference>
<dbReference type="OMA" id="TWLFNIV"/>
<keyword evidence="3" id="KW-0808">Transferase</keyword>
<reference evidence="9 11" key="2">
    <citation type="submission" date="2022-05" db="EMBL/GenBank/DDBJ databases">
        <title>Chromosome-level reference genomes for two strains of Caenorhabditis briggsae: an improved platform for comparative genomics.</title>
        <authorList>
            <person name="Stevens L."/>
            <person name="Andersen E.C."/>
        </authorList>
    </citation>
    <scope>NUCLEOTIDE SEQUENCE [LARGE SCALE GENOMIC DNA]</scope>
    <source>
        <strain evidence="9">QX1410_ONT</strain>
        <tissue evidence="9">Whole-organism</tissue>
    </source>
</reference>
<feature type="domain" description="PAP-associated" evidence="7">
    <location>
        <begin position="303"/>
        <end position="361"/>
    </location>
</feature>
<feature type="compositionally biased region" description="Polar residues" evidence="6">
    <location>
        <begin position="432"/>
        <end position="446"/>
    </location>
</feature>
<dbReference type="GO" id="GO:1990817">
    <property type="term" value="F:poly(A) RNA polymerase activity"/>
    <property type="evidence" value="ECO:0007669"/>
    <property type="project" value="UniProtKB-ARBA"/>
</dbReference>
<feature type="region of interest" description="Disordered" evidence="6">
    <location>
        <begin position="423"/>
        <end position="446"/>
    </location>
</feature>
<dbReference type="Gene3D" id="1.10.1410.10">
    <property type="match status" value="1"/>
</dbReference>
<evidence type="ECO:0000256" key="6">
    <source>
        <dbReference type="SAM" id="MobiDB-lite"/>
    </source>
</evidence>
<dbReference type="PANTHER" id="PTHR12271">
    <property type="entry name" value="POLY A POLYMERASE CID PAP -RELATED"/>
    <property type="match status" value="1"/>
</dbReference>
<dbReference type="SUPFAM" id="SSF81301">
    <property type="entry name" value="Nucleotidyltransferase"/>
    <property type="match status" value="1"/>
</dbReference>
<dbReference type="Pfam" id="PF03828">
    <property type="entry name" value="PAP_assoc"/>
    <property type="match status" value="1"/>
</dbReference>
<sequence>MLLRQDDQDQIAYHVTSNLTSYHGFNERFKKILEAFNDEFQLLSCNMFDYFDDSKQSTEEFDRKMDLCYQLKNIISKHNSTWLFNIVPTGSTVTGLATKNSDLDVAIHIPQAAKLLEEMHSDIYHIEEERNRLWRGMQLEILQIVRLLLENDEQIKSRIDWNKGVQLVQAQIQILKIETVDGIDCDVSVVMDPFLSSMHNSFMIRHFANIDARFAPLCAVVKQWAASSGVKNPKEGGFNSYALVILVIHFLQCGAYPPILPHLSKLYKDDNFIAQNDRQYPLRLDFGAPLPRALPTVSANHSSLAQLFLEFLHYYLKFDFHMYFISMRDAMIKNRQQSMHPTVKNEIQKEVHIEDPFDAHNPGRTVRSLHHIKKVLKDTINLFIPVYVPNEDIDTQKKNFHFPTLDDILFMATSNSHLEAFEEHAQDDETQNEGPSTSGVPPNVIS</sequence>
<keyword evidence="12" id="KW-1185">Reference proteome</keyword>
<evidence type="ECO:0000256" key="2">
    <source>
        <dbReference type="ARBA" id="ARBA00001946"/>
    </source>
</evidence>
<dbReference type="PANTHER" id="PTHR12271:SF128">
    <property type="entry name" value="PAP-ASSOCIATED DOMAIN-CONTAINING PROTEIN"/>
    <property type="match status" value="1"/>
</dbReference>
<dbReference type="EMBL" id="CP092620">
    <property type="protein sequence ID" value="UMM13673.1"/>
    <property type="molecule type" value="Genomic_DNA"/>
</dbReference>
<evidence type="ECO:0000256" key="3">
    <source>
        <dbReference type="ARBA" id="ARBA00022679"/>
    </source>
</evidence>
<organism evidence="10 12">
    <name type="scientific">Caenorhabditis briggsae</name>
    <dbReference type="NCBI Taxonomy" id="6238"/>
    <lineage>
        <taxon>Eukaryota</taxon>
        <taxon>Metazoa</taxon>
        <taxon>Ecdysozoa</taxon>
        <taxon>Nematoda</taxon>
        <taxon>Chromadorea</taxon>
        <taxon>Rhabditida</taxon>
        <taxon>Rhabditina</taxon>
        <taxon>Rhabditomorpha</taxon>
        <taxon>Rhabditoidea</taxon>
        <taxon>Rhabditidae</taxon>
        <taxon>Peloderinae</taxon>
        <taxon>Caenorhabditis</taxon>
    </lineage>
</organism>
<dbReference type="AlphaFoldDB" id="A0AAE9E4U1"/>
<evidence type="ECO:0000259" key="8">
    <source>
        <dbReference type="Pfam" id="PF22600"/>
    </source>
</evidence>
<dbReference type="Proteomes" id="UP000829354">
    <property type="component" value="Chromosome I"/>
</dbReference>
<keyword evidence="5" id="KW-0460">Magnesium</keyword>
<evidence type="ECO:0000313" key="10">
    <source>
        <dbReference type="EMBL" id="UMM13673.1"/>
    </source>
</evidence>
<comment type="cofactor">
    <cofactor evidence="2">
        <name>Mg(2+)</name>
        <dbReference type="ChEBI" id="CHEBI:18420"/>
    </cofactor>
</comment>
<proteinExistence type="predicted"/>
<feature type="domain" description="Poly(A) RNA polymerase mitochondrial-like central palm" evidence="8">
    <location>
        <begin position="44"/>
        <end position="206"/>
    </location>
</feature>
<dbReference type="Pfam" id="PF22600">
    <property type="entry name" value="MTPAP-like_central"/>
    <property type="match status" value="1"/>
</dbReference>
<evidence type="ECO:0008006" key="13">
    <source>
        <dbReference type="Google" id="ProtNLM"/>
    </source>
</evidence>
<protein>
    <recommendedName>
        <fullName evidence="13">Protein CBR-MUT-2</fullName>
    </recommendedName>
</protein>
<accession>A0AAE9E4U1</accession>
<evidence type="ECO:0000313" key="12">
    <source>
        <dbReference type="Proteomes" id="UP000829354"/>
    </source>
</evidence>
<dbReference type="Gene3D" id="3.30.460.10">
    <property type="entry name" value="Beta Polymerase, domain 2"/>
    <property type="match status" value="1"/>
</dbReference>